<dbReference type="InterPro" id="IPR012910">
    <property type="entry name" value="Plug_dom"/>
</dbReference>
<dbReference type="Gene3D" id="2.40.170.20">
    <property type="entry name" value="TonB-dependent receptor, beta-barrel domain"/>
    <property type="match status" value="1"/>
</dbReference>
<evidence type="ECO:0000256" key="5">
    <source>
        <dbReference type="ARBA" id="ARBA00022692"/>
    </source>
</evidence>
<dbReference type="Proteomes" id="UP000017837">
    <property type="component" value="Unassembled WGS sequence"/>
</dbReference>
<dbReference type="Gene3D" id="3.55.50.30">
    <property type="match status" value="1"/>
</dbReference>
<evidence type="ECO:0000256" key="2">
    <source>
        <dbReference type="ARBA" id="ARBA00022448"/>
    </source>
</evidence>
<name>V4P405_9CAUL</name>
<evidence type="ECO:0000256" key="12">
    <source>
        <dbReference type="RuleBase" id="RU003357"/>
    </source>
</evidence>
<accession>V4P405</accession>
<dbReference type="InterPro" id="IPR000531">
    <property type="entry name" value="Beta-barrel_TonB"/>
</dbReference>
<keyword evidence="3 11" id="KW-1134">Transmembrane beta strand</keyword>
<dbReference type="InterPro" id="IPR036942">
    <property type="entry name" value="Beta-barrel_TonB_sf"/>
</dbReference>
<comment type="similarity">
    <text evidence="11 12">Belongs to the TonB-dependent receptor family.</text>
</comment>
<evidence type="ECO:0000256" key="7">
    <source>
        <dbReference type="ARBA" id="ARBA00023065"/>
    </source>
</evidence>
<dbReference type="PANTHER" id="PTHR32552">
    <property type="entry name" value="FERRICHROME IRON RECEPTOR-RELATED"/>
    <property type="match status" value="1"/>
</dbReference>
<evidence type="ECO:0000256" key="11">
    <source>
        <dbReference type="PROSITE-ProRule" id="PRU01360"/>
    </source>
</evidence>
<dbReference type="OrthoDB" id="9760333at2"/>
<keyword evidence="8 12" id="KW-0798">TonB box</keyword>
<evidence type="ECO:0008006" key="17">
    <source>
        <dbReference type="Google" id="ProtNLM"/>
    </source>
</evidence>
<evidence type="ECO:0000259" key="14">
    <source>
        <dbReference type="Pfam" id="PF07715"/>
    </source>
</evidence>
<keyword evidence="2 11" id="KW-0813">Transport</keyword>
<dbReference type="PATRIC" id="fig|1121022.4.peg.4379"/>
<evidence type="ECO:0000256" key="3">
    <source>
        <dbReference type="ARBA" id="ARBA00022452"/>
    </source>
</evidence>
<comment type="caution">
    <text evidence="15">The sequence shown here is derived from an EMBL/GenBank/DDBJ whole genome shotgun (WGS) entry which is preliminary data.</text>
</comment>
<feature type="domain" description="TonB-dependent receptor plug" evidence="14">
    <location>
        <begin position="123"/>
        <end position="228"/>
    </location>
</feature>
<dbReference type="EMBL" id="AWGB01000082">
    <property type="protein sequence ID" value="ESQ81889.1"/>
    <property type="molecule type" value="Genomic_DNA"/>
</dbReference>
<evidence type="ECO:0000259" key="13">
    <source>
        <dbReference type="Pfam" id="PF00593"/>
    </source>
</evidence>
<dbReference type="SUPFAM" id="SSF56935">
    <property type="entry name" value="Porins"/>
    <property type="match status" value="1"/>
</dbReference>
<dbReference type="eggNOG" id="COG4774">
    <property type="taxonomic scope" value="Bacteria"/>
</dbReference>
<reference evidence="15 16" key="1">
    <citation type="journal article" date="2014" name="Nature">
        <title>Sequential evolution of bacterial morphology by co-option of a developmental regulator.</title>
        <authorList>
            <person name="Jiang C."/>
            <person name="Brown P.J."/>
            <person name="Ducret A."/>
            <person name="Brun Y.V."/>
        </authorList>
    </citation>
    <scope>NUCLEOTIDE SEQUENCE [LARGE SCALE GENOMIC DNA]</scope>
    <source>
        <strain evidence="15 16">DSM 16100</strain>
    </source>
</reference>
<gene>
    <name evidence="15" type="ORF">ABENE_21375</name>
</gene>
<dbReference type="PANTHER" id="PTHR32552:SF81">
    <property type="entry name" value="TONB-DEPENDENT OUTER MEMBRANE RECEPTOR"/>
    <property type="match status" value="1"/>
</dbReference>
<evidence type="ECO:0000313" key="16">
    <source>
        <dbReference type="Proteomes" id="UP000017837"/>
    </source>
</evidence>
<evidence type="ECO:0000256" key="10">
    <source>
        <dbReference type="ARBA" id="ARBA00023237"/>
    </source>
</evidence>
<feature type="domain" description="TonB-dependent receptor-like beta-barrel" evidence="13">
    <location>
        <begin position="334"/>
        <end position="725"/>
    </location>
</feature>
<dbReference type="GO" id="GO:0006826">
    <property type="term" value="P:iron ion transport"/>
    <property type="evidence" value="ECO:0007669"/>
    <property type="project" value="UniProtKB-KW"/>
</dbReference>
<evidence type="ECO:0000256" key="4">
    <source>
        <dbReference type="ARBA" id="ARBA00022496"/>
    </source>
</evidence>
<keyword evidence="7" id="KW-0406">Ion transport</keyword>
<dbReference type="PROSITE" id="PS52016">
    <property type="entry name" value="TONB_DEPENDENT_REC_3"/>
    <property type="match status" value="1"/>
</dbReference>
<evidence type="ECO:0000256" key="1">
    <source>
        <dbReference type="ARBA" id="ARBA00004571"/>
    </source>
</evidence>
<dbReference type="GO" id="GO:0009279">
    <property type="term" value="C:cell outer membrane"/>
    <property type="evidence" value="ECO:0007669"/>
    <property type="project" value="UniProtKB-SubCell"/>
</dbReference>
<dbReference type="Pfam" id="PF00593">
    <property type="entry name" value="TonB_dep_Rec_b-barrel"/>
    <property type="match status" value="1"/>
</dbReference>
<evidence type="ECO:0000256" key="9">
    <source>
        <dbReference type="ARBA" id="ARBA00023136"/>
    </source>
</evidence>
<dbReference type="AlphaFoldDB" id="V4P405"/>
<keyword evidence="9 11" id="KW-0472">Membrane</keyword>
<keyword evidence="4" id="KW-0410">Iron transport</keyword>
<dbReference type="Pfam" id="PF07715">
    <property type="entry name" value="Plug"/>
    <property type="match status" value="1"/>
</dbReference>
<keyword evidence="6" id="KW-0408">Iron</keyword>
<keyword evidence="5 11" id="KW-0812">Transmembrane</keyword>
<keyword evidence="16" id="KW-1185">Reference proteome</keyword>
<evidence type="ECO:0000256" key="8">
    <source>
        <dbReference type="ARBA" id="ARBA00023077"/>
    </source>
</evidence>
<evidence type="ECO:0000313" key="15">
    <source>
        <dbReference type="EMBL" id="ESQ81889.1"/>
    </source>
</evidence>
<dbReference type="InterPro" id="IPR039426">
    <property type="entry name" value="TonB-dep_rcpt-like"/>
</dbReference>
<proteinExistence type="inferred from homology"/>
<organism evidence="15 16">
    <name type="scientific">Asticcacaulis benevestitus DSM 16100 = ATCC BAA-896</name>
    <dbReference type="NCBI Taxonomy" id="1121022"/>
    <lineage>
        <taxon>Bacteria</taxon>
        <taxon>Pseudomonadati</taxon>
        <taxon>Pseudomonadota</taxon>
        <taxon>Alphaproteobacteria</taxon>
        <taxon>Caulobacterales</taxon>
        <taxon>Caulobacteraceae</taxon>
        <taxon>Asticcacaulis</taxon>
    </lineage>
</organism>
<evidence type="ECO:0000256" key="6">
    <source>
        <dbReference type="ARBA" id="ARBA00023004"/>
    </source>
</evidence>
<dbReference type="STRING" id="1121022.GCA_000376105_04190"/>
<comment type="subcellular location">
    <subcellularLocation>
        <location evidence="1 11">Cell outer membrane</location>
        <topology evidence="1 11">Multi-pass membrane protein</topology>
    </subcellularLocation>
</comment>
<protein>
    <recommendedName>
        <fullName evidence="17">TonB-dependent receptor</fullName>
    </recommendedName>
</protein>
<keyword evidence="10 11" id="KW-0998">Cell outer membrane</keyword>
<sequence length="777" mass="84173">MVVFFSSRQACAGEVRHAFDQPRLPFRQAVIDLAVTADISLGGVDPALCGTQAPALHGHMSAEQALRHILKGSRCDVDRVDSHTFRLRRAFAEPAPAAAIAEPTEPPKEVIVTGYRRRQTLGASPAALSVISGDTLRAYGDGLRALSARVPGFTTTNLGPGRDKILLRGLSDGVFTGRTQSTVGLYLDDTPITFDAPDPDLLLVDMAQVEVLKGPQGALYGQGSISGVVRLITNKPALGKLSGNVSAGLAATANGAPSSRLSVVLNLPLIKDRLAVRLVGYDDRSGGYIDDVAIGRADINKTRRLGGRAIATWRLDDQWRLTGTVAGQAIDNRNSQYVSGALGPYTRAVPINEPHDNDFNETALTLSGEMDWATLKVSLNHLHHHLTSRYDAEGIASWLSVPVSGQLAYDEAQQVELVTQEISLVSPSHQRLSWLGGLYNAESRETFSPDLTEPASNRILFSERRQDRILDRAVFGEASYDLTPAWRLTGGLRGTWNSHRTQSLISEAASSEGLSLHQADYHLSHTLSLRYQPHPDMALYFQTSEGYRSGGFNTTKLASQLALPTHYDGDELNNYEAGLKVGLPAHNATFNLALFRFNWTNIQSDQIQSSGLPVTVNIGDGANTGLELEAGWHPLDTLNLTAVAQFNDPHLTRANPAYATAENAGLPLISKISASVSGDWSRHLGTAIWQSRATLAYRSPSRLNFGALQKVTMDGYTTLDLATSLTAGPLTYDLRLDNATGTAGNSFAYGNPFSLSRTQQSTPLRPRTLWFTLRVNY</sequence>